<reference evidence="6 7" key="1">
    <citation type="submission" date="2018-02" db="EMBL/GenBank/DDBJ databases">
        <title>Genomic Encyclopedia of Archaeal and Bacterial Type Strains, Phase II (KMG-II): from individual species to whole genera.</title>
        <authorList>
            <person name="Goeker M."/>
        </authorList>
    </citation>
    <scope>NUCLEOTIDE SEQUENCE [LARGE SCALE GENOMIC DNA]</scope>
    <source>
        <strain evidence="6 7">DSM 18921</strain>
    </source>
</reference>
<dbReference type="RefSeq" id="WP_105514695.1">
    <property type="nucleotide sequence ID" value="NZ_PVEP01000003.1"/>
</dbReference>
<dbReference type="Pfam" id="PF09339">
    <property type="entry name" value="HTH_IclR"/>
    <property type="match status" value="1"/>
</dbReference>
<dbReference type="GO" id="GO:0045892">
    <property type="term" value="P:negative regulation of DNA-templated transcription"/>
    <property type="evidence" value="ECO:0007669"/>
    <property type="project" value="TreeGrafter"/>
</dbReference>
<dbReference type="PANTHER" id="PTHR30136:SF34">
    <property type="entry name" value="TRANSCRIPTIONAL REGULATOR"/>
    <property type="match status" value="1"/>
</dbReference>
<dbReference type="GO" id="GO:0003677">
    <property type="term" value="F:DNA binding"/>
    <property type="evidence" value="ECO:0007669"/>
    <property type="project" value="UniProtKB-KW"/>
</dbReference>
<evidence type="ECO:0000256" key="2">
    <source>
        <dbReference type="ARBA" id="ARBA00023125"/>
    </source>
</evidence>
<evidence type="ECO:0000256" key="1">
    <source>
        <dbReference type="ARBA" id="ARBA00023015"/>
    </source>
</evidence>
<evidence type="ECO:0000313" key="6">
    <source>
        <dbReference type="EMBL" id="PQV57233.1"/>
    </source>
</evidence>
<dbReference type="SMART" id="SM00346">
    <property type="entry name" value="HTH_ICLR"/>
    <property type="match status" value="1"/>
</dbReference>
<dbReference type="InterPro" id="IPR029016">
    <property type="entry name" value="GAF-like_dom_sf"/>
</dbReference>
<protein>
    <submittedName>
        <fullName evidence="6">IclR family transcriptional regulator</fullName>
    </submittedName>
</protein>
<feature type="domain" description="HTH iclR-type" evidence="4">
    <location>
        <begin position="20"/>
        <end position="82"/>
    </location>
</feature>
<dbReference type="Gene3D" id="1.10.10.10">
    <property type="entry name" value="Winged helix-like DNA-binding domain superfamily/Winged helix DNA-binding domain"/>
    <property type="match status" value="1"/>
</dbReference>
<evidence type="ECO:0000259" key="4">
    <source>
        <dbReference type="PROSITE" id="PS51077"/>
    </source>
</evidence>
<keyword evidence="7" id="KW-1185">Reference proteome</keyword>
<evidence type="ECO:0000259" key="5">
    <source>
        <dbReference type="PROSITE" id="PS51078"/>
    </source>
</evidence>
<proteinExistence type="predicted"/>
<dbReference type="PROSITE" id="PS51078">
    <property type="entry name" value="ICLR_ED"/>
    <property type="match status" value="1"/>
</dbReference>
<dbReference type="FunFam" id="1.10.10.10:FF:000056">
    <property type="entry name" value="IclR family transcriptional regulator"/>
    <property type="match status" value="1"/>
</dbReference>
<keyword evidence="3" id="KW-0804">Transcription</keyword>
<gene>
    <name evidence="6" type="ORF">LX70_02095</name>
</gene>
<dbReference type="Gene3D" id="3.30.450.40">
    <property type="match status" value="1"/>
</dbReference>
<keyword evidence="2" id="KW-0238">DNA-binding</keyword>
<dbReference type="InterPro" id="IPR050707">
    <property type="entry name" value="HTH_MetabolicPath_Reg"/>
</dbReference>
<dbReference type="SUPFAM" id="SSF46785">
    <property type="entry name" value="Winged helix' DNA-binding domain"/>
    <property type="match status" value="1"/>
</dbReference>
<comment type="caution">
    <text evidence="6">The sequence shown here is derived from an EMBL/GenBank/DDBJ whole genome shotgun (WGS) entry which is preliminary data.</text>
</comment>
<dbReference type="InterPro" id="IPR005471">
    <property type="entry name" value="Tscrpt_reg_IclR_N"/>
</dbReference>
<sequence>MDKTTTPHRPLDPAEDRYLVPGLIRGLQALTAFTPERREMSLSEIAREIGLSRSAAFRCVYTLTQMGYLLHDEAHKTYTLGPAVMRLGFGYLATRELVEIALPELERLRDETDWSTHLGIRDGSLVLYMLRLPSRLGLGSIVHTGSRLPAANTTMGRVLLADLDEETLVALYREDGKARGPRHASPNMAALMAQWRKDKSAEVITQIGSFEAGITSVAAPLRDMSGKVIAAINATSATKGDDTVAPAICRAVGEAAARISYLLGNS</sequence>
<evidence type="ECO:0000256" key="3">
    <source>
        <dbReference type="ARBA" id="ARBA00023163"/>
    </source>
</evidence>
<dbReference type="Pfam" id="PF01614">
    <property type="entry name" value="IclR_C"/>
    <property type="match status" value="1"/>
</dbReference>
<dbReference type="OrthoDB" id="8357778at2"/>
<organism evidence="6 7">
    <name type="scientific">Albidovulum denitrificans</name>
    <dbReference type="NCBI Taxonomy" id="404881"/>
    <lineage>
        <taxon>Bacteria</taxon>
        <taxon>Pseudomonadati</taxon>
        <taxon>Pseudomonadota</taxon>
        <taxon>Alphaproteobacteria</taxon>
        <taxon>Rhodobacterales</taxon>
        <taxon>Paracoccaceae</taxon>
        <taxon>Albidovulum</taxon>
    </lineage>
</organism>
<dbReference type="SUPFAM" id="SSF55781">
    <property type="entry name" value="GAF domain-like"/>
    <property type="match status" value="1"/>
</dbReference>
<accession>A0A2S8S8X6</accession>
<dbReference type="InterPro" id="IPR036390">
    <property type="entry name" value="WH_DNA-bd_sf"/>
</dbReference>
<keyword evidence="1" id="KW-0805">Transcription regulation</keyword>
<dbReference type="PROSITE" id="PS51077">
    <property type="entry name" value="HTH_ICLR"/>
    <property type="match status" value="1"/>
</dbReference>
<evidence type="ECO:0000313" key="7">
    <source>
        <dbReference type="Proteomes" id="UP000238338"/>
    </source>
</evidence>
<name>A0A2S8S8X6_9RHOB</name>
<dbReference type="AlphaFoldDB" id="A0A2S8S8X6"/>
<dbReference type="PANTHER" id="PTHR30136">
    <property type="entry name" value="HELIX-TURN-HELIX TRANSCRIPTIONAL REGULATOR, ICLR FAMILY"/>
    <property type="match status" value="1"/>
</dbReference>
<dbReference type="Proteomes" id="UP000238338">
    <property type="component" value="Unassembled WGS sequence"/>
</dbReference>
<feature type="domain" description="IclR-ED" evidence="5">
    <location>
        <begin position="83"/>
        <end position="265"/>
    </location>
</feature>
<dbReference type="GO" id="GO:0003700">
    <property type="term" value="F:DNA-binding transcription factor activity"/>
    <property type="evidence" value="ECO:0007669"/>
    <property type="project" value="TreeGrafter"/>
</dbReference>
<dbReference type="InterPro" id="IPR014757">
    <property type="entry name" value="Tscrpt_reg_IclR_C"/>
</dbReference>
<dbReference type="EMBL" id="PVEP01000003">
    <property type="protein sequence ID" value="PQV57233.1"/>
    <property type="molecule type" value="Genomic_DNA"/>
</dbReference>
<dbReference type="InterPro" id="IPR036388">
    <property type="entry name" value="WH-like_DNA-bd_sf"/>
</dbReference>